<dbReference type="PRINTS" id="PR00420">
    <property type="entry name" value="RNGMNOXGNASE"/>
</dbReference>
<evidence type="ECO:0000256" key="3">
    <source>
        <dbReference type="ARBA" id="ARBA00022827"/>
    </source>
</evidence>
<reference evidence="6" key="1">
    <citation type="journal article" date="2020" name="Fungal Divers.">
        <title>Resolving the Mortierellaceae phylogeny through synthesis of multi-gene phylogenetics and phylogenomics.</title>
        <authorList>
            <person name="Vandepol N."/>
            <person name="Liber J."/>
            <person name="Desiro A."/>
            <person name="Na H."/>
            <person name="Kennedy M."/>
            <person name="Barry K."/>
            <person name="Grigoriev I.V."/>
            <person name="Miller A.N."/>
            <person name="O'Donnell K."/>
            <person name="Stajich J.E."/>
            <person name="Bonito G."/>
        </authorList>
    </citation>
    <scope>NUCLEOTIDE SEQUENCE</scope>
    <source>
        <strain evidence="6">NVP60</strain>
    </source>
</reference>
<comment type="similarity">
    <text evidence="1">Belongs to the paxM FAD-dependent monooxygenase family.</text>
</comment>
<evidence type="ECO:0000256" key="4">
    <source>
        <dbReference type="ARBA" id="ARBA00023002"/>
    </source>
</evidence>
<dbReference type="Proteomes" id="UP000823405">
    <property type="component" value="Unassembled WGS sequence"/>
</dbReference>
<dbReference type="GO" id="GO:0071949">
    <property type="term" value="F:FAD binding"/>
    <property type="evidence" value="ECO:0007669"/>
    <property type="project" value="InterPro"/>
</dbReference>
<accession>A0A9P6QZL3</accession>
<evidence type="ECO:0000313" key="7">
    <source>
        <dbReference type="Proteomes" id="UP000823405"/>
    </source>
</evidence>
<feature type="domain" description="FAD-binding" evidence="5">
    <location>
        <begin position="308"/>
        <end position="380"/>
    </location>
</feature>
<keyword evidence="3" id="KW-0274">FAD</keyword>
<evidence type="ECO:0000256" key="2">
    <source>
        <dbReference type="ARBA" id="ARBA00022630"/>
    </source>
</evidence>
<dbReference type="AlphaFoldDB" id="A0A9P6QZL3"/>
<keyword evidence="2" id="KW-0285">Flavoprotein</keyword>
<protein>
    <recommendedName>
        <fullName evidence="5">FAD-binding domain-containing protein</fullName>
    </recommendedName>
</protein>
<evidence type="ECO:0000259" key="5">
    <source>
        <dbReference type="Pfam" id="PF01494"/>
    </source>
</evidence>
<dbReference type="Pfam" id="PF01494">
    <property type="entry name" value="FAD_binding_3"/>
    <property type="match status" value="2"/>
</dbReference>
<name>A0A9P6QZL3_9FUNG</name>
<proteinExistence type="inferred from homology"/>
<dbReference type="InterPro" id="IPR036188">
    <property type="entry name" value="FAD/NAD-bd_sf"/>
</dbReference>
<sequence>MSATVATPRPHVLIVGAGLGGLLLGALLERCNIPYTILERASSVKPLGSAMVVAGQLMPIIEQLGLFEQVAAVGKRLHSSLMVKENKETMLFMDFLPSEELSGYPSYIISRPLLYDLFLSRVPAHKVLFGKRVLTIAEEDDKVRIQTSDKVVYEGDILVGADGAYSAVRQRLYERLKKEGKLPKSDQEDLPFTCTCLVGQTVPLDPKEFPQLSDPAHPFVSTIGKDKPYTWTLFTTAQNTVCWMTLFHMDRKSSKAAEEQRFRNLDNSEWGPHSAQAMAEETRHFPITFGDGSLTLGDLYDKTPKELMSKVMLEEKIFKTWYSGRTVLIGDACHKLHPSGGAGALTAMHDAIALANLIYTLPSNTSEEIEKIFKEYQTERIPPTVERYNGSQMMSKLISKSLVGVILGHLAKYIPQWFWRDYIKRGLLLRPWAGFLKAVENKGPLAAFPTPSTEKARELYNKRTGVQVV</sequence>
<keyword evidence="4" id="KW-0560">Oxidoreductase</keyword>
<dbReference type="OrthoDB" id="655030at2759"/>
<organism evidence="6 7">
    <name type="scientific">Linnemannia gamsii</name>
    <dbReference type="NCBI Taxonomy" id="64522"/>
    <lineage>
        <taxon>Eukaryota</taxon>
        <taxon>Fungi</taxon>
        <taxon>Fungi incertae sedis</taxon>
        <taxon>Mucoromycota</taxon>
        <taxon>Mortierellomycotina</taxon>
        <taxon>Mortierellomycetes</taxon>
        <taxon>Mortierellales</taxon>
        <taxon>Mortierellaceae</taxon>
        <taxon>Linnemannia</taxon>
    </lineage>
</organism>
<dbReference type="EMBL" id="JAAAIN010000944">
    <property type="protein sequence ID" value="KAG0309244.1"/>
    <property type="molecule type" value="Genomic_DNA"/>
</dbReference>
<evidence type="ECO:0000313" key="6">
    <source>
        <dbReference type="EMBL" id="KAG0309244.1"/>
    </source>
</evidence>
<evidence type="ECO:0000256" key="1">
    <source>
        <dbReference type="ARBA" id="ARBA00007992"/>
    </source>
</evidence>
<dbReference type="PANTHER" id="PTHR47356:SF2">
    <property type="entry name" value="FAD-BINDING DOMAIN-CONTAINING PROTEIN-RELATED"/>
    <property type="match status" value="1"/>
</dbReference>
<keyword evidence="7" id="KW-1185">Reference proteome</keyword>
<gene>
    <name evidence="6" type="ORF">BGZ97_013122</name>
</gene>
<dbReference type="GO" id="GO:0004497">
    <property type="term" value="F:monooxygenase activity"/>
    <property type="evidence" value="ECO:0007669"/>
    <property type="project" value="InterPro"/>
</dbReference>
<feature type="domain" description="FAD-binding" evidence="5">
    <location>
        <begin position="11"/>
        <end position="182"/>
    </location>
</feature>
<dbReference type="InterPro" id="IPR050562">
    <property type="entry name" value="FAD_mOase_fung"/>
</dbReference>
<comment type="caution">
    <text evidence="6">The sequence shown here is derived from an EMBL/GenBank/DDBJ whole genome shotgun (WGS) entry which is preliminary data.</text>
</comment>
<dbReference type="Gene3D" id="3.50.50.60">
    <property type="entry name" value="FAD/NAD(P)-binding domain"/>
    <property type="match status" value="1"/>
</dbReference>
<dbReference type="InterPro" id="IPR002938">
    <property type="entry name" value="FAD-bd"/>
</dbReference>
<dbReference type="SUPFAM" id="SSF51905">
    <property type="entry name" value="FAD/NAD(P)-binding domain"/>
    <property type="match status" value="1"/>
</dbReference>
<dbReference type="PANTHER" id="PTHR47356">
    <property type="entry name" value="FAD-DEPENDENT MONOOXYGENASE ASQG-RELATED"/>
    <property type="match status" value="1"/>
</dbReference>